<evidence type="ECO:0000313" key="2">
    <source>
        <dbReference type="Proteomes" id="UP000664277"/>
    </source>
</evidence>
<reference evidence="1" key="1">
    <citation type="submission" date="2021-02" db="EMBL/GenBank/DDBJ databases">
        <title>Genome-Resolved Metagenomics of a Microbial Community Performing Photosynthetic Biological Nutrient Removal.</title>
        <authorList>
            <person name="Mcdaniel E.A."/>
        </authorList>
    </citation>
    <scope>NUCLEOTIDE SEQUENCE</scope>
    <source>
        <strain evidence="1">UWPOB_OBS1</strain>
    </source>
</reference>
<evidence type="ECO:0008006" key="3">
    <source>
        <dbReference type="Google" id="ProtNLM"/>
    </source>
</evidence>
<gene>
    <name evidence="1" type="ORF">J0M35_01835</name>
</gene>
<evidence type="ECO:0000313" key="1">
    <source>
        <dbReference type="EMBL" id="MBN8659074.1"/>
    </source>
</evidence>
<organism evidence="1 2">
    <name type="scientific">Candidatus Obscuribacter phosphatis</name>
    <dbReference type="NCBI Taxonomy" id="1906157"/>
    <lineage>
        <taxon>Bacteria</taxon>
        <taxon>Bacillati</taxon>
        <taxon>Candidatus Melainabacteria</taxon>
        <taxon>Candidatus Obscuribacterales</taxon>
        <taxon>Candidatus Obscuribacteraceae</taxon>
        <taxon>Candidatus Obscuribacter</taxon>
    </lineage>
</organism>
<proteinExistence type="predicted"/>
<sequence>MTTRKKTTSNKRGENKGTEYEKLVESVFTGLLKLEGEHFRNLRIERNVRLDAITRKPDGTPVKRQIDVYWEFEIAGIAYRTVIQAKNWTQPIDLPVIDTFKNVLSDLPGQPKGIIVTRVGCGDGEALAYAKAQGISIYLLNEADSSLWGGTIPTLDCDVSVLIVRTDLVQLFTEPTLSEDDLARWRQALSRPSDEINVLDEQGNVKGTAEQLRAEFIQLHRLTPGPQELLGTFKVPFYIEAEDKERFKLEGIKVTLENRVLVPTTRIFLTISHVLQLATGDATYTVDNNFKLRKLGEPLTETIFQQTGTHLKTLDQLFSDAQTPRVSEVG</sequence>
<name>A0A8J7P6V8_9BACT</name>
<accession>A0A8J7P6V8</accession>
<dbReference type="EMBL" id="JAFLCK010000002">
    <property type="protein sequence ID" value="MBN8659074.1"/>
    <property type="molecule type" value="Genomic_DNA"/>
</dbReference>
<protein>
    <recommendedName>
        <fullName evidence="3">Restriction endonuclease type IV Mrr domain-containing protein</fullName>
    </recommendedName>
</protein>
<dbReference type="AlphaFoldDB" id="A0A8J7P6V8"/>
<dbReference type="Proteomes" id="UP000664277">
    <property type="component" value="Unassembled WGS sequence"/>
</dbReference>
<comment type="caution">
    <text evidence="1">The sequence shown here is derived from an EMBL/GenBank/DDBJ whole genome shotgun (WGS) entry which is preliminary data.</text>
</comment>